<evidence type="ECO:0000256" key="5">
    <source>
        <dbReference type="ARBA" id="ARBA00023235"/>
    </source>
</evidence>
<keyword evidence="8" id="KW-1185">Reference proteome</keyword>
<dbReference type="InterPro" id="IPR029045">
    <property type="entry name" value="ClpP/crotonase-like_dom_sf"/>
</dbReference>
<dbReference type="PANTHER" id="PTHR43149:SF1">
    <property type="entry name" value="DELTA(3,5)-DELTA(2,4)-DIENOYL-COA ISOMERASE, MITOCHONDRIAL"/>
    <property type="match status" value="1"/>
</dbReference>
<dbReference type="EMBL" id="CYSB01000030">
    <property type="protein sequence ID" value="CUH68133.1"/>
    <property type="molecule type" value="Genomic_DNA"/>
</dbReference>
<protein>
    <submittedName>
        <fullName evidence="6 7">Enoyl-CoA hydratase</fullName>
        <ecNumber evidence="6 7">4.2.1.17</ecNumber>
    </submittedName>
</protein>
<sequence length="262" mass="28369">MSRVSTVIDNHVAHVTLTRGDKMNALDTDMVEAIIAAGEALVDNDEVRAVVLSGEGGAFCAGLDLMNFAKFATQDPEDFVMKRTHGNANAFQEVSLVWRKVPVPVIAALHGVCFGGGMQIAAGADIRIAHPETKLAIMEMKWGLIPDMGGMVTLPHLMRADHLRRLTYTADPVLAPQAMEMGLVTELSDDPLKAAQDLAAKIALKSPSATRAAKRLLEFAETSDDEDAILHLESREQADLIGKPHQLEVINANMQKRAPVFK</sequence>
<dbReference type="InterPro" id="IPR045002">
    <property type="entry name" value="Ech1-like"/>
</dbReference>
<keyword evidence="7" id="KW-0456">Lyase</keyword>
<evidence type="ECO:0000256" key="4">
    <source>
        <dbReference type="ARBA" id="ARBA00023098"/>
    </source>
</evidence>
<dbReference type="GO" id="GO:0016853">
    <property type="term" value="F:isomerase activity"/>
    <property type="evidence" value="ECO:0007669"/>
    <property type="project" value="UniProtKB-KW"/>
</dbReference>
<accession>A0A0P1GCQ0</accession>
<organism evidence="7 9">
    <name type="scientific">Thalassovita autumnalis</name>
    <dbReference type="NCBI Taxonomy" id="2072972"/>
    <lineage>
        <taxon>Bacteria</taxon>
        <taxon>Pseudomonadati</taxon>
        <taxon>Pseudomonadota</taxon>
        <taxon>Alphaproteobacteria</taxon>
        <taxon>Rhodobacterales</taxon>
        <taxon>Roseobacteraceae</taxon>
        <taxon>Thalassovita</taxon>
    </lineage>
</organism>
<evidence type="ECO:0000313" key="8">
    <source>
        <dbReference type="Proteomes" id="UP000051086"/>
    </source>
</evidence>
<reference evidence="6 8" key="1">
    <citation type="submission" date="2015-09" db="EMBL/GenBank/DDBJ databases">
        <authorList>
            <person name="Rodrigo-Torres L."/>
            <person name="Arahal D.R."/>
        </authorList>
    </citation>
    <scope>NUCLEOTIDE SEQUENCE [LARGE SCALE GENOMIC DNA]</scope>
    <source>
        <strain evidence="6 8">CECT 5118</strain>
    </source>
</reference>
<dbReference type="Gene3D" id="3.90.226.10">
    <property type="entry name" value="2-enoyl-CoA Hydratase, Chain A, domain 1"/>
    <property type="match status" value="1"/>
</dbReference>
<dbReference type="PANTHER" id="PTHR43149">
    <property type="entry name" value="ENOYL-COA HYDRATASE"/>
    <property type="match status" value="1"/>
</dbReference>
<dbReference type="CDD" id="cd06558">
    <property type="entry name" value="crotonase-like"/>
    <property type="match status" value="1"/>
</dbReference>
<dbReference type="InterPro" id="IPR014748">
    <property type="entry name" value="Enoyl-CoA_hydra_C"/>
</dbReference>
<dbReference type="OrthoDB" id="9781757at2"/>
<dbReference type="GO" id="GO:0004300">
    <property type="term" value="F:enoyl-CoA hydratase activity"/>
    <property type="evidence" value="ECO:0007669"/>
    <property type="project" value="UniProtKB-EC"/>
</dbReference>
<evidence type="ECO:0000256" key="3">
    <source>
        <dbReference type="ARBA" id="ARBA00022832"/>
    </source>
</evidence>
<comment type="similarity">
    <text evidence="2">Belongs to the enoyl-CoA hydratase/isomerase family.</text>
</comment>
<evidence type="ECO:0000313" key="6">
    <source>
        <dbReference type="EMBL" id="CUH68133.1"/>
    </source>
</evidence>
<dbReference type="Pfam" id="PF00378">
    <property type="entry name" value="ECH_1"/>
    <property type="match status" value="1"/>
</dbReference>
<dbReference type="InterPro" id="IPR001753">
    <property type="entry name" value="Enoyl-CoA_hydra/iso"/>
</dbReference>
<dbReference type="EMBL" id="CYSC01000040">
    <property type="protein sequence ID" value="CUH73358.1"/>
    <property type="molecule type" value="Genomic_DNA"/>
</dbReference>
<evidence type="ECO:0000256" key="1">
    <source>
        <dbReference type="ARBA" id="ARBA00005005"/>
    </source>
</evidence>
<dbReference type="Gene3D" id="1.10.12.10">
    <property type="entry name" value="Lyase 2-enoyl-coa Hydratase, Chain A, domain 2"/>
    <property type="match status" value="1"/>
</dbReference>
<dbReference type="RefSeq" id="WP_058244514.1">
    <property type="nucleotide sequence ID" value="NZ_CYSB01000030.1"/>
</dbReference>
<dbReference type="AlphaFoldDB" id="A0A0P1GCQ0"/>
<dbReference type="SUPFAM" id="SSF52096">
    <property type="entry name" value="ClpP/crotonase"/>
    <property type="match status" value="1"/>
</dbReference>
<keyword evidence="4" id="KW-0443">Lipid metabolism</keyword>
<keyword evidence="5" id="KW-0413">Isomerase</keyword>
<keyword evidence="3" id="KW-0276">Fatty acid metabolism</keyword>
<dbReference type="GO" id="GO:0006635">
    <property type="term" value="P:fatty acid beta-oxidation"/>
    <property type="evidence" value="ECO:0007669"/>
    <property type="project" value="UniProtKB-UniPathway"/>
</dbReference>
<gene>
    <name evidence="7" type="primary">fadB_2</name>
    <name evidence="6" type="synonym">fadB_1</name>
    <name evidence="6" type="ORF">TL5118_02488</name>
    <name evidence="7" type="ORF">TL5120_03166</name>
</gene>
<dbReference type="EC" id="4.2.1.17" evidence="6 7"/>
<evidence type="ECO:0000313" key="9">
    <source>
        <dbReference type="Proteomes" id="UP000051887"/>
    </source>
</evidence>
<dbReference type="NCBIfam" id="NF005699">
    <property type="entry name" value="PRK07509.1"/>
    <property type="match status" value="1"/>
</dbReference>
<dbReference type="UniPathway" id="UPA00659"/>
<proteinExistence type="inferred from homology"/>
<name>A0A0P1GCQ0_9RHOB</name>
<evidence type="ECO:0000256" key="2">
    <source>
        <dbReference type="ARBA" id="ARBA00005254"/>
    </source>
</evidence>
<reference evidence="7 9" key="2">
    <citation type="submission" date="2015-09" db="EMBL/GenBank/DDBJ databases">
        <authorList>
            <consortium name="Swine Surveillance"/>
        </authorList>
    </citation>
    <scope>NUCLEOTIDE SEQUENCE [LARGE SCALE GENOMIC DNA]</scope>
    <source>
        <strain evidence="7 9">5120</strain>
    </source>
</reference>
<dbReference type="Proteomes" id="UP000051887">
    <property type="component" value="Unassembled WGS sequence"/>
</dbReference>
<evidence type="ECO:0000313" key="7">
    <source>
        <dbReference type="EMBL" id="CUH73358.1"/>
    </source>
</evidence>
<dbReference type="Proteomes" id="UP000051086">
    <property type="component" value="Unassembled WGS sequence"/>
</dbReference>
<comment type="pathway">
    <text evidence="1">Lipid metabolism; fatty acid beta-oxidation.</text>
</comment>